<dbReference type="EMBL" id="JANQDX010000015">
    <property type="protein sequence ID" value="KAL0911559.1"/>
    <property type="molecule type" value="Genomic_DNA"/>
</dbReference>
<keyword evidence="3" id="KW-1185">Reference proteome</keyword>
<feature type="region of interest" description="Disordered" evidence="1">
    <location>
        <begin position="130"/>
        <end position="152"/>
    </location>
</feature>
<dbReference type="Proteomes" id="UP001552299">
    <property type="component" value="Unassembled WGS sequence"/>
</dbReference>
<comment type="caution">
    <text evidence="2">The sequence shown here is derived from an EMBL/GenBank/DDBJ whole genome shotgun (WGS) entry which is preliminary data.</text>
</comment>
<reference evidence="2 3" key="1">
    <citation type="journal article" date="2024" name="Plant Biotechnol. J.">
        <title>Dendrobium thyrsiflorum genome and its molecular insights into genes involved in important horticultural traits.</title>
        <authorList>
            <person name="Chen B."/>
            <person name="Wang J.Y."/>
            <person name="Zheng P.J."/>
            <person name="Li K.L."/>
            <person name="Liang Y.M."/>
            <person name="Chen X.F."/>
            <person name="Zhang C."/>
            <person name="Zhao X."/>
            <person name="He X."/>
            <person name="Zhang G.Q."/>
            <person name="Liu Z.J."/>
            <person name="Xu Q."/>
        </authorList>
    </citation>
    <scope>NUCLEOTIDE SEQUENCE [LARGE SCALE GENOMIC DNA]</scope>
    <source>
        <strain evidence="2">GZMU011</strain>
    </source>
</reference>
<organism evidence="2 3">
    <name type="scientific">Dendrobium thyrsiflorum</name>
    <name type="common">Pinecone-like raceme dendrobium</name>
    <name type="synonym">Orchid</name>
    <dbReference type="NCBI Taxonomy" id="117978"/>
    <lineage>
        <taxon>Eukaryota</taxon>
        <taxon>Viridiplantae</taxon>
        <taxon>Streptophyta</taxon>
        <taxon>Embryophyta</taxon>
        <taxon>Tracheophyta</taxon>
        <taxon>Spermatophyta</taxon>
        <taxon>Magnoliopsida</taxon>
        <taxon>Liliopsida</taxon>
        <taxon>Asparagales</taxon>
        <taxon>Orchidaceae</taxon>
        <taxon>Epidendroideae</taxon>
        <taxon>Malaxideae</taxon>
        <taxon>Dendrobiinae</taxon>
        <taxon>Dendrobium</taxon>
    </lineage>
</organism>
<proteinExistence type="predicted"/>
<sequence>MDSTVAMLIRLPVVNGILASPPIDDEVWSIVLRHANTQFVVIYVEIESSGTVLSKINILTTTLVEQCNSLSSAEMLTCSPSVHIDDVPSTLSLSGHVISGDAKPTLRYSPSNESLAEDLLENRDLVNEEYETISSESTDGSSNSGERNEEEF</sequence>
<evidence type="ECO:0000313" key="3">
    <source>
        <dbReference type="Proteomes" id="UP001552299"/>
    </source>
</evidence>
<evidence type="ECO:0000256" key="1">
    <source>
        <dbReference type="SAM" id="MobiDB-lite"/>
    </source>
</evidence>
<dbReference type="AlphaFoldDB" id="A0ABD0UFV8"/>
<gene>
    <name evidence="2" type="ORF">M5K25_019708</name>
</gene>
<evidence type="ECO:0000313" key="2">
    <source>
        <dbReference type="EMBL" id="KAL0911559.1"/>
    </source>
</evidence>
<feature type="compositionally biased region" description="Low complexity" evidence="1">
    <location>
        <begin position="132"/>
        <end position="145"/>
    </location>
</feature>
<protein>
    <submittedName>
        <fullName evidence="2">Uncharacterized protein</fullName>
    </submittedName>
</protein>
<accession>A0ABD0UFV8</accession>
<name>A0ABD0UFV8_DENTH</name>